<feature type="transmembrane region" description="Helical" evidence="1">
    <location>
        <begin position="20"/>
        <end position="40"/>
    </location>
</feature>
<keyword evidence="1" id="KW-0472">Membrane</keyword>
<dbReference type="RefSeq" id="WP_090702630.1">
    <property type="nucleotide sequence ID" value="NZ_FOSP01000041.1"/>
</dbReference>
<evidence type="ECO:0000313" key="3">
    <source>
        <dbReference type="Proteomes" id="UP000199533"/>
    </source>
</evidence>
<dbReference type="Proteomes" id="UP000199533">
    <property type="component" value="Unassembled WGS sequence"/>
</dbReference>
<evidence type="ECO:0000313" key="2">
    <source>
        <dbReference type="EMBL" id="SFL20037.1"/>
    </source>
</evidence>
<dbReference type="AlphaFoldDB" id="A0A1I4FSS5"/>
<dbReference type="Pfam" id="PF09656">
    <property type="entry name" value="PGPGW"/>
    <property type="match status" value="1"/>
</dbReference>
<dbReference type="OrthoDB" id="9800130at2"/>
<dbReference type="InterPro" id="IPR019099">
    <property type="entry name" value="Uncharacterised_PGPGW_TM"/>
</dbReference>
<dbReference type="EMBL" id="FOSP01000041">
    <property type="protein sequence ID" value="SFL20037.1"/>
    <property type="molecule type" value="Genomic_DNA"/>
</dbReference>
<keyword evidence="3" id="KW-1185">Reference proteome</keyword>
<feature type="transmembrane region" description="Helical" evidence="1">
    <location>
        <begin position="61"/>
        <end position="80"/>
    </location>
</feature>
<accession>A0A1I4FSS5</accession>
<dbReference type="STRING" id="52441.SAMN05216302_10414"/>
<keyword evidence="1 2" id="KW-0812">Transmembrane</keyword>
<reference evidence="3" key="1">
    <citation type="submission" date="2016-10" db="EMBL/GenBank/DDBJ databases">
        <authorList>
            <person name="Varghese N."/>
            <person name="Submissions S."/>
        </authorList>
    </citation>
    <scope>NUCLEOTIDE SEQUENCE [LARGE SCALE GENOMIC DNA]</scope>
    <source>
        <strain evidence="3">Nm69</strain>
    </source>
</reference>
<sequence>MDNLLITVEQWISVDFLFKLTIISIISFVASLAIIPVILVRLPHDYFDTRAPRNWMKNHHPILRILGLIAKNIIGGAFLIAGFIMLFLPGQGILTMLVGLSFLDFPNKRLLEAKIIKQPIILSTINTMRQKYNKSPLTLS</sequence>
<protein>
    <submittedName>
        <fullName evidence="2">Putative transmembrane protein (PGPGW)</fullName>
    </submittedName>
</protein>
<evidence type="ECO:0000256" key="1">
    <source>
        <dbReference type="SAM" id="Phobius"/>
    </source>
</evidence>
<organism evidence="2 3">
    <name type="scientific">Nitrosomonas aestuarii</name>
    <dbReference type="NCBI Taxonomy" id="52441"/>
    <lineage>
        <taxon>Bacteria</taxon>
        <taxon>Pseudomonadati</taxon>
        <taxon>Pseudomonadota</taxon>
        <taxon>Betaproteobacteria</taxon>
        <taxon>Nitrosomonadales</taxon>
        <taxon>Nitrosomonadaceae</taxon>
        <taxon>Nitrosomonas</taxon>
    </lineage>
</organism>
<name>A0A1I4FSS5_9PROT</name>
<proteinExistence type="predicted"/>
<gene>
    <name evidence="2" type="ORF">SAMN05216302_10414</name>
</gene>
<keyword evidence="1" id="KW-1133">Transmembrane helix</keyword>